<organism evidence="2 3">
    <name type="scientific">Pleodorina starrii</name>
    <dbReference type="NCBI Taxonomy" id="330485"/>
    <lineage>
        <taxon>Eukaryota</taxon>
        <taxon>Viridiplantae</taxon>
        <taxon>Chlorophyta</taxon>
        <taxon>core chlorophytes</taxon>
        <taxon>Chlorophyceae</taxon>
        <taxon>CS clade</taxon>
        <taxon>Chlamydomonadales</taxon>
        <taxon>Volvocaceae</taxon>
        <taxon>Pleodorina</taxon>
    </lineage>
</organism>
<keyword evidence="3" id="KW-1185">Reference proteome</keyword>
<proteinExistence type="predicted"/>
<feature type="region of interest" description="Disordered" evidence="1">
    <location>
        <begin position="88"/>
        <end position="110"/>
    </location>
</feature>
<protein>
    <submittedName>
        <fullName evidence="2">Uncharacterized protein</fullName>
    </submittedName>
</protein>
<dbReference type="AlphaFoldDB" id="A0A9W6BXZ1"/>
<name>A0A9W6BXZ1_9CHLO</name>
<reference evidence="2 3" key="1">
    <citation type="journal article" date="2023" name="Commun. Biol.">
        <title>Reorganization of the ancestral sex-determining regions during the evolution of trioecy in Pleodorina starrii.</title>
        <authorList>
            <person name="Takahashi K."/>
            <person name="Suzuki S."/>
            <person name="Kawai-Toyooka H."/>
            <person name="Yamamoto K."/>
            <person name="Hamaji T."/>
            <person name="Ootsuki R."/>
            <person name="Yamaguchi H."/>
            <person name="Kawachi M."/>
            <person name="Higashiyama T."/>
            <person name="Nozaki H."/>
        </authorList>
    </citation>
    <scope>NUCLEOTIDE SEQUENCE [LARGE SCALE GENOMIC DNA]</scope>
    <source>
        <strain evidence="2 3">NIES-4479</strain>
    </source>
</reference>
<evidence type="ECO:0000256" key="1">
    <source>
        <dbReference type="SAM" id="MobiDB-lite"/>
    </source>
</evidence>
<dbReference type="EMBL" id="BRXU01000033">
    <property type="protein sequence ID" value="GLC60332.1"/>
    <property type="molecule type" value="Genomic_DNA"/>
</dbReference>
<gene>
    <name evidence="2" type="primary">PLEST012001</name>
    <name evidence="2" type="ORF">PLESTB_001599400</name>
</gene>
<sequence length="169" mass="18719">MPAITVIPPRHVELVASSGSKSPRGRASHPEHHWTFQRTRRSRTHIVVAGRMSLFDSGDGAALLHLLHAGVTCAAVLGLKLYRSSRQRSAAAAPKQAPADEQLQAAREELAAKEEQLRQLRQLVAQQRFTQEQSEELSELRGRLKSAQEELLSAGQRCREASERMARTA</sequence>
<comment type="caution">
    <text evidence="2">The sequence shown here is derived from an EMBL/GenBank/DDBJ whole genome shotgun (WGS) entry which is preliminary data.</text>
</comment>
<evidence type="ECO:0000313" key="2">
    <source>
        <dbReference type="EMBL" id="GLC60332.1"/>
    </source>
</evidence>
<accession>A0A9W6BXZ1</accession>
<feature type="compositionally biased region" description="Low complexity" evidence="1">
    <location>
        <begin position="88"/>
        <end position="105"/>
    </location>
</feature>
<evidence type="ECO:0000313" key="3">
    <source>
        <dbReference type="Proteomes" id="UP001165080"/>
    </source>
</evidence>
<dbReference type="Proteomes" id="UP001165080">
    <property type="component" value="Unassembled WGS sequence"/>
</dbReference>